<gene>
    <name evidence="1" type="ORF">GCM10011516_10450</name>
</gene>
<evidence type="ECO:0000313" key="2">
    <source>
        <dbReference type="Proteomes" id="UP000614460"/>
    </source>
</evidence>
<name>A0A8H9FZD5_9SPHI</name>
<accession>A0A8H9FZD5</accession>
<reference evidence="1" key="1">
    <citation type="journal article" date="2014" name="Int. J. Syst. Evol. Microbiol.">
        <title>Complete genome sequence of Corynebacterium casei LMG S-19264T (=DSM 44701T), isolated from a smear-ripened cheese.</title>
        <authorList>
            <consortium name="US DOE Joint Genome Institute (JGI-PGF)"/>
            <person name="Walter F."/>
            <person name="Albersmeier A."/>
            <person name="Kalinowski J."/>
            <person name="Ruckert C."/>
        </authorList>
    </citation>
    <scope>NUCLEOTIDE SEQUENCE</scope>
    <source>
        <strain evidence="1">CGMCC 1.15966</strain>
    </source>
</reference>
<reference evidence="1" key="2">
    <citation type="submission" date="2020-09" db="EMBL/GenBank/DDBJ databases">
        <authorList>
            <person name="Sun Q."/>
            <person name="Zhou Y."/>
        </authorList>
    </citation>
    <scope>NUCLEOTIDE SEQUENCE</scope>
    <source>
        <strain evidence="1">CGMCC 1.15966</strain>
    </source>
</reference>
<organism evidence="1 2">
    <name type="scientific">Sphingobacterium cellulitidis</name>
    <dbReference type="NCBI Taxonomy" id="1768011"/>
    <lineage>
        <taxon>Bacteria</taxon>
        <taxon>Pseudomonadati</taxon>
        <taxon>Bacteroidota</taxon>
        <taxon>Sphingobacteriia</taxon>
        <taxon>Sphingobacteriales</taxon>
        <taxon>Sphingobacteriaceae</taxon>
        <taxon>Sphingobacterium</taxon>
    </lineage>
</organism>
<protein>
    <submittedName>
        <fullName evidence="1">Uncharacterized protein</fullName>
    </submittedName>
</protein>
<keyword evidence="2" id="KW-1185">Reference proteome</keyword>
<dbReference type="Proteomes" id="UP000614460">
    <property type="component" value="Unassembled WGS sequence"/>
</dbReference>
<dbReference type="InterPro" id="IPR046601">
    <property type="entry name" value="DUF6660"/>
</dbReference>
<dbReference type="Pfam" id="PF20365">
    <property type="entry name" value="DUF6660"/>
    <property type="match status" value="1"/>
</dbReference>
<comment type="caution">
    <text evidence="1">The sequence shown here is derived from an EMBL/GenBank/DDBJ whole genome shotgun (WGS) entry which is preliminary data.</text>
</comment>
<dbReference type="AlphaFoldDB" id="A0A8H9FZD5"/>
<evidence type="ECO:0000313" key="1">
    <source>
        <dbReference type="EMBL" id="GGE14554.1"/>
    </source>
</evidence>
<dbReference type="EMBL" id="BMKM01000002">
    <property type="protein sequence ID" value="GGE14554.1"/>
    <property type="molecule type" value="Genomic_DNA"/>
</dbReference>
<sequence length="100" mass="11386">MIYVLVLTLIPCSDHIGEIHTHDHNKVSHQNHEKEDTNGTEDSCTPFCTCSCCGISLTAASFHIFQLENPAESFNHTELQEKEYPLVTKYQENIWQPPQA</sequence>
<proteinExistence type="predicted"/>